<dbReference type="EMBL" id="JBHTLJ010000001">
    <property type="protein sequence ID" value="MFD1161646.1"/>
    <property type="molecule type" value="Genomic_DNA"/>
</dbReference>
<comment type="caution">
    <text evidence="1">The sequence shown here is derived from an EMBL/GenBank/DDBJ whole genome shotgun (WGS) entry which is preliminary data.</text>
</comment>
<proteinExistence type="predicted"/>
<evidence type="ECO:0000313" key="1">
    <source>
        <dbReference type="EMBL" id="MFD1161646.1"/>
    </source>
</evidence>
<dbReference type="PROSITE" id="PS51257">
    <property type="entry name" value="PROKAR_LIPOPROTEIN"/>
    <property type="match status" value="1"/>
</dbReference>
<keyword evidence="2" id="KW-1185">Reference proteome</keyword>
<evidence type="ECO:0008006" key="3">
    <source>
        <dbReference type="Google" id="ProtNLM"/>
    </source>
</evidence>
<dbReference type="Proteomes" id="UP001597163">
    <property type="component" value="Unassembled WGS sequence"/>
</dbReference>
<dbReference type="RefSeq" id="WP_311936963.1">
    <property type="nucleotide sequence ID" value="NZ_JAVSCK010000001.1"/>
</dbReference>
<organism evidence="1 2">
    <name type="scientific">Hwangdonia seohaensis</name>
    <dbReference type="NCBI Taxonomy" id="1240727"/>
    <lineage>
        <taxon>Bacteria</taxon>
        <taxon>Pseudomonadati</taxon>
        <taxon>Bacteroidota</taxon>
        <taxon>Flavobacteriia</taxon>
        <taxon>Flavobacteriales</taxon>
        <taxon>Flavobacteriaceae</taxon>
        <taxon>Hwangdonia</taxon>
    </lineage>
</organism>
<reference evidence="2" key="1">
    <citation type="journal article" date="2019" name="Int. J. Syst. Evol. Microbiol.">
        <title>The Global Catalogue of Microorganisms (GCM) 10K type strain sequencing project: providing services to taxonomists for standard genome sequencing and annotation.</title>
        <authorList>
            <consortium name="The Broad Institute Genomics Platform"/>
            <consortium name="The Broad Institute Genome Sequencing Center for Infectious Disease"/>
            <person name="Wu L."/>
            <person name="Ma J."/>
        </authorList>
    </citation>
    <scope>NUCLEOTIDE SEQUENCE [LARGE SCALE GENOMIC DNA]</scope>
    <source>
        <strain evidence="2">CCUG 63246</strain>
    </source>
</reference>
<accession>A0ABW3R9F3</accession>
<gene>
    <name evidence="1" type="ORF">ACFQ2E_04400</name>
</gene>
<protein>
    <recommendedName>
        <fullName evidence="3">Lipoprotein</fullName>
    </recommendedName>
</protein>
<name>A0ABW3R9F3_9FLAO</name>
<sequence length="103" mass="11490">MFKTSVVFLCVCVLFIACDSQNEDESIQTGTVINQTSCGGGPEPVFIIKLSENDSIMTATLPKAYQKPLLKIQFKTKEKTSLLICTMDKIYPKQFDVFDVISI</sequence>
<evidence type="ECO:0000313" key="2">
    <source>
        <dbReference type="Proteomes" id="UP001597163"/>
    </source>
</evidence>